<keyword evidence="3" id="KW-1185">Reference proteome</keyword>
<evidence type="ECO:0000313" key="3">
    <source>
        <dbReference type="Proteomes" id="UP001066276"/>
    </source>
</evidence>
<proteinExistence type="predicted"/>
<protein>
    <submittedName>
        <fullName evidence="2">Uncharacterized protein</fullName>
    </submittedName>
</protein>
<reference evidence="2" key="1">
    <citation type="journal article" date="2022" name="bioRxiv">
        <title>Sequencing and chromosome-scale assembly of the giantPleurodeles waltlgenome.</title>
        <authorList>
            <person name="Brown T."/>
            <person name="Elewa A."/>
            <person name="Iarovenko S."/>
            <person name="Subramanian E."/>
            <person name="Araus A.J."/>
            <person name="Petzold A."/>
            <person name="Susuki M."/>
            <person name="Suzuki K.-i.T."/>
            <person name="Hayashi T."/>
            <person name="Toyoda A."/>
            <person name="Oliveira C."/>
            <person name="Osipova E."/>
            <person name="Leigh N.D."/>
            <person name="Simon A."/>
            <person name="Yun M.H."/>
        </authorList>
    </citation>
    <scope>NUCLEOTIDE SEQUENCE</scope>
    <source>
        <strain evidence="2">20211129_DDA</strain>
        <tissue evidence="2">Liver</tissue>
    </source>
</reference>
<name>A0AAV7SDT2_PLEWA</name>
<gene>
    <name evidence="2" type="ORF">NDU88_002039</name>
</gene>
<accession>A0AAV7SDT2</accession>
<dbReference type="Proteomes" id="UP001066276">
    <property type="component" value="Chromosome 4_2"/>
</dbReference>
<organism evidence="2 3">
    <name type="scientific">Pleurodeles waltl</name>
    <name type="common">Iberian ribbed newt</name>
    <dbReference type="NCBI Taxonomy" id="8319"/>
    <lineage>
        <taxon>Eukaryota</taxon>
        <taxon>Metazoa</taxon>
        <taxon>Chordata</taxon>
        <taxon>Craniata</taxon>
        <taxon>Vertebrata</taxon>
        <taxon>Euteleostomi</taxon>
        <taxon>Amphibia</taxon>
        <taxon>Batrachia</taxon>
        <taxon>Caudata</taxon>
        <taxon>Salamandroidea</taxon>
        <taxon>Salamandridae</taxon>
        <taxon>Pleurodelinae</taxon>
        <taxon>Pleurodeles</taxon>
    </lineage>
</organism>
<dbReference type="EMBL" id="JANPWB010000008">
    <property type="protein sequence ID" value="KAJ1161555.1"/>
    <property type="molecule type" value="Genomic_DNA"/>
</dbReference>
<dbReference type="AlphaFoldDB" id="A0AAV7SDT2"/>
<evidence type="ECO:0000313" key="2">
    <source>
        <dbReference type="EMBL" id="KAJ1161555.1"/>
    </source>
</evidence>
<comment type="caution">
    <text evidence="2">The sequence shown here is derived from an EMBL/GenBank/DDBJ whole genome shotgun (WGS) entry which is preliminary data.</text>
</comment>
<sequence length="89" mass="9043">MGPGSSQTPIPPGILRGKTTESASEGAVGGETIPRRGDAAKTQRRPPSGRENTEWLPATVSRGSIGAALVDHTRPPVGENLRGGGTGIC</sequence>
<evidence type="ECO:0000256" key="1">
    <source>
        <dbReference type="SAM" id="MobiDB-lite"/>
    </source>
</evidence>
<feature type="region of interest" description="Disordered" evidence="1">
    <location>
        <begin position="1"/>
        <end position="56"/>
    </location>
</feature>